<dbReference type="OrthoDB" id="2613570at2"/>
<dbReference type="EMBL" id="FQXV01000020">
    <property type="protein sequence ID" value="SHI23284.1"/>
    <property type="molecule type" value="Genomic_DNA"/>
</dbReference>
<dbReference type="NCBIfam" id="TIGR02937">
    <property type="entry name" value="sigma70-ECF"/>
    <property type="match status" value="1"/>
</dbReference>
<name>A0A1M5ZGH8_9FIRM</name>
<evidence type="ECO:0000313" key="9">
    <source>
        <dbReference type="Proteomes" id="UP000183995"/>
    </source>
</evidence>
<proteinExistence type="inferred from homology"/>
<dbReference type="Gene3D" id="1.10.10.10">
    <property type="entry name" value="Winged helix-like DNA-binding domain superfamily/Winged helix DNA-binding domain"/>
    <property type="match status" value="1"/>
</dbReference>
<reference evidence="8 9" key="1">
    <citation type="submission" date="2016-11" db="EMBL/GenBank/DDBJ databases">
        <authorList>
            <person name="Jaros S."/>
            <person name="Januszkiewicz K."/>
            <person name="Wedrychowicz H."/>
        </authorList>
    </citation>
    <scope>NUCLEOTIDE SEQUENCE [LARGE SCALE GENOMIC DNA]</scope>
    <source>
        <strain evidence="8 9">DSM 10068</strain>
    </source>
</reference>
<feature type="domain" description="RNA polymerase sigma-70 region 2" evidence="6">
    <location>
        <begin position="19"/>
        <end position="87"/>
    </location>
</feature>
<dbReference type="InterPro" id="IPR036388">
    <property type="entry name" value="WH-like_DNA-bd_sf"/>
</dbReference>
<dbReference type="GO" id="GO:0003677">
    <property type="term" value="F:DNA binding"/>
    <property type="evidence" value="ECO:0007669"/>
    <property type="project" value="UniProtKB-KW"/>
</dbReference>
<dbReference type="GO" id="GO:0016987">
    <property type="term" value="F:sigma factor activity"/>
    <property type="evidence" value="ECO:0007669"/>
    <property type="project" value="UniProtKB-KW"/>
</dbReference>
<organism evidence="8 9">
    <name type="scientific">Sporobacter termitidis DSM 10068</name>
    <dbReference type="NCBI Taxonomy" id="1123282"/>
    <lineage>
        <taxon>Bacteria</taxon>
        <taxon>Bacillati</taxon>
        <taxon>Bacillota</taxon>
        <taxon>Clostridia</taxon>
        <taxon>Eubacteriales</taxon>
        <taxon>Oscillospiraceae</taxon>
        <taxon>Sporobacter</taxon>
    </lineage>
</organism>
<dbReference type="SUPFAM" id="SSF88946">
    <property type="entry name" value="Sigma2 domain of RNA polymerase sigma factors"/>
    <property type="match status" value="1"/>
</dbReference>
<dbReference type="SUPFAM" id="SSF88659">
    <property type="entry name" value="Sigma3 and sigma4 domains of RNA polymerase sigma factors"/>
    <property type="match status" value="1"/>
</dbReference>
<dbReference type="Proteomes" id="UP000183995">
    <property type="component" value="Unassembled WGS sequence"/>
</dbReference>
<dbReference type="Pfam" id="PF08281">
    <property type="entry name" value="Sigma70_r4_2"/>
    <property type="match status" value="1"/>
</dbReference>
<dbReference type="PANTHER" id="PTHR43133:SF8">
    <property type="entry name" value="RNA POLYMERASE SIGMA FACTOR HI_1459-RELATED"/>
    <property type="match status" value="1"/>
</dbReference>
<dbReference type="RefSeq" id="WP_073082813.1">
    <property type="nucleotide sequence ID" value="NZ_FQXV01000020.1"/>
</dbReference>
<dbReference type="InterPro" id="IPR013324">
    <property type="entry name" value="RNA_pol_sigma_r3/r4-like"/>
</dbReference>
<evidence type="ECO:0000259" key="7">
    <source>
        <dbReference type="Pfam" id="PF08281"/>
    </source>
</evidence>
<accession>A0A1M5ZGH8</accession>
<evidence type="ECO:0000259" key="6">
    <source>
        <dbReference type="Pfam" id="PF04542"/>
    </source>
</evidence>
<dbReference type="STRING" id="1123282.SAMN02745823_03695"/>
<evidence type="ECO:0000256" key="5">
    <source>
        <dbReference type="ARBA" id="ARBA00023163"/>
    </source>
</evidence>
<dbReference type="AlphaFoldDB" id="A0A1M5ZGH8"/>
<dbReference type="PANTHER" id="PTHR43133">
    <property type="entry name" value="RNA POLYMERASE ECF-TYPE SIGMA FACTO"/>
    <property type="match status" value="1"/>
</dbReference>
<feature type="domain" description="RNA polymerase sigma factor 70 region 4 type 2" evidence="7">
    <location>
        <begin position="123"/>
        <end position="173"/>
    </location>
</feature>
<dbReference type="InterPro" id="IPR013249">
    <property type="entry name" value="RNA_pol_sigma70_r4_t2"/>
</dbReference>
<dbReference type="GO" id="GO:0006352">
    <property type="term" value="P:DNA-templated transcription initiation"/>
    <property type="evidence" value="ECO:0007669"/>
    <property type="project" value="InterPro"/>
</dbReference>
<keyword evidence="2" id="KW-0805">Transcription regulation</keyword>
<evidence type="ECO:0000256" key="4">
    <source>
        <dbReference type="ARBA" id="ARBA00023125"/>
    </source>
</evidence>
<dbReference type="InterPro" id="IPR013325">
    <property type="entry name" value="RNA_pol_sigma_r2"/>
</dbReference>
<dbReference type="Pfam" id="PF04542">
    <property type="entry name" value="Sigma70_r2"/>
    <property type="match status" value="1"/>
</dbReference>
<evidence type="ECO:0000256" key="1">
    <source>
        <dbReference type="ARBA" id="ARBA00010641"/>
    </source>
</evidence>
<evidence type="ECO:0000256" key="2">
    <source>
        <dbReference type="ARBA" id="ARBA00023015"/>
    </source>
</evidence>
<gene>
    <name evidence="8" type="ORF">SAMN02745823_03695</name>
</gene>
<protein>
    <submittedName>
        <fullName evidence="8">RNA polymerase sigma-70 factor, ECF subfamily</fullName>
    </submittedName>
</protein>
<keyword evidence="3" id="KW-0731">Sigma factor</keyword>
<dbReference type="Gene3D" id="1.10.1740.10">
    <property type="match status" value="1"/>
</dbReference>
<dbReference type="InterPro" id="IPR007627">
    <property type="entry name" value="RNA_pol_sigma70_r2"/>
</dbReference>
<sequence>MLNLEAFEENDDKNFLIDLYTTYYGFVKKTIYNIIKDKKDLEDLIDDAFLKLIEKVSLLRTLNNYRTSTYIYYTAKSIAINYIVRRDVENRFRFLGADEDLSEHFISREYGMEDRILYQSELESLGNAIMKLPQDQQDLLNYKYLLNMNDAEIGELMGIEGSSVRQYLTRARRSAKKLIEKEMSPHDKQ</sequence>
<dbReference type="InterPro" id="IPR014284">
    <property type="entry name" value="RNA_pol_sigma-70_dom"/>
</dbReference>
<evidence type="ECO:0000256" key="3">
    <source>
        <dbReference type="ARBA" id="ARBA00023082"/>
    </source>
</evidence>
<dbReference type="InterPro" id="IPR039425">
    <property type="entry name" value="RNA_pol_sigma-70-like"/>
</dbReference>
<keyword evidence="5" id="KW-0804">Transcription</keyword>
<comment type="similarity">
    <text evidence="1">Belongs to the sigma-70 factor family. ECF subfamily.</text>
</comment>
<keyword evidence="9" id="KW-1185">Reference proteome</keyword>
<evidence type="ECO:0000313" key="8">
    <source>
        <dbReference type="EMBL" id="SHI23284.1"/>
    </source>
</evidence>
<keyword evidence="4" id="KW-0238">DNA-binding</keyword>